<comment type="caution">
    <text evidence="2">The sequence shown here is derived from an EMBL/GenBank/DDBJ whole genome shotgun (WGS) entry which is preliminary data.</text>
</comment>
<keyword evidence="1" id="KW-0732">Signal</keyword>
<evidence type="ECO:0000313" key="2">
    <source>
        <dbReference type="EMBL" id="OYX56799.1"/>
    </source>
</evidence>
<dbReference type="EMBL" id="NCEQ01000007">
    <property type="protein sequence ID" value="OYX56799.1"/>
    <property type="molecule type" value="Genomic_DNA"/>
</dbReference>
<feature type="signal peptide" evidence="1">
    <location>
        <begin position="1"/>
        <end position="21"/>
    </location>
</feature>
<accession>A0A258HJ38</accession>
<evidence type="ECO:0008006" key="4">
    <source>
        <dbReference type="Google" id="ProtNLM"/>
    </source>
</evidence>
<evidence type="ECO:0000256" key="1">
    <source>
        <dbReference type="SAM" id="SignalP"/>
    </source>
</evidence>
<name>A0A258HJ38_9CAUL</name>
<dbReference type="Proteomes" id="UP000216147">
    <property type="component" value="Unassembled WGS sequence"/>
</dbReference>
<evidence type="ECO:0000313" key="3">
    <source>
        <dbReference type="Proteomes" id="UP000216147"/>
    </source>
</evidence>
<proteinExistence type="predicted"/>
<dbReference type="PROSITE" id="PS51257">
    <property type="entry name" value="PROKAR_LIPOPROTEIN"/>
    <property type="match status" value="1"/>
</dbReference>
<protein>
    <recommendedName>
        <fullName evidence="4">Lipoprotein</fullName>
    </recommendedName>
</protein>
<gene>
    <name evidence="2" type="ORF">B7Y86_08510</name>
</gene>
<feature type="chain" id="PRO_5012988670" description="Lipoprotein" evidence="1">
    <location>
        <begin position="22"/>
        <end position="134"/>
    </location>
</feature>
<sequence length="134" mass="13972">MSRITAIGLVGLVLAACQPVAEPAPPAEPAPAAAPAPAAQPAVDTAWAAEQDRYLAVNVQPSDPVEAVMWRGVRCDFLGSEFGGDNSEQDRAINARMDELRCGDELLAEARALRGTLAGAPAAVARLDALLARW</sequence>
<organism evidence="2 3">
    <name type="scientific">Brevundimonas subvibrioides</name>
    <dbReference type="NCBI Taxonomy" id="74313"/>
    <lineage>
        <taxon>Bacteria</taxon>
        <taxon>Pseudomonadati</taxon>
        <taxon>Pseudomonadota</taxon>
        <taxon>Alphaproteobacteria</taxon>
        <taxon>Caulobacterales</taxon>
        <taxon>Caulobacteraceae</taxon>
        <taxon>Brevundimonas</taxon>
    </lineage>
</organism>
<reference evidence="2 3" key="1">
    <citation type="submission" date="2017-03" db="EMBL/GenBank/DDBJ databases">
        <title>Lifting the veil on microbial sulfur biogeochemistry in mining wastewaters.</title>
        <authorList>
            <person name="Kantor R.S."/>
            <person name="Colenbrander Nelson T."/>
            <person name="Marshall S."/>
            <person name="Bennett D."/>
            <person name="Apte S."/>
            <person name="Camacho D."/>
            <person name="Thomas B.C."/>
            <person name="Warren L.A."/>
            <person name="Banfield J.F."/>
        </authorList>
    </citation>
    <scope>NUCLEOTIDE SEQUENCE [LARGE SCALE GENOMIC DNA]</scope>
    <source>
        <strain evidence="2">32-68-21</strain>
    </source>
</reference>
<dbReference type="AlphaFoldDB" id="A0A258HJ38"/>